<dbReference type="EMBL" id="BA000022">
    <property type="protein sequence ID" value="BAA17746.1"/>
    <property type="molecule type" value="Genomic_DNA"/>
</dbReference>
<dbReference type="KEGG" id="syn:slr1814"/>
<name>P73699_SYNY3</name>
<dbReference type="PIR" id="S77188">
    <property type="entry name" value="S77188"/>
</dbReference>
<dbReference type="Pfam" id="PF01724">
    <property type="entry name" value="DUF29"/>
    <property type="match status" value="1"/>
</dbReference>
<organism evidence="1 2">
    <name type="scientific">Synechocystis sp. (strain ATCC 27184 / PCC 6803 / Kazusa)</name>
    <dbReference type="NCBI Taxonomy" id="1111708"/>
    <lineage>
        <taxon>Bacteria</taxon>
        <taxon>Bacillati</taxon>
        <taxon>Cyanobacteriota</taxon>
        <taxon>Cyanophyceae</taxon>
        <taxon>Synechococcales</taxon>
        <taxon>Merismopediaceae</taxon>
        <taxon>Synechocystis</taxon>
    </lineage>
</organism>
<dbReference type="InterPro" id="IPR002636">
    <property type="entry name" value="DUF29"/>
</dbReference>
<evidence type="ECO:0000313" key="1">
    <source>
        <dbReference type="EMBL" id="BAA17746.1"/>
    </source>
</evidence>
<sequence>MVAELHKTNTNLYETDYNLWVLETVAKLKNQDLDALDWENLIEEVEDLSRRDKHKLQSLLNHIFEHLLLIVYWQAEFIRNQGHWERKILNFRLQLLQVLEDNPSLRNYARDYLVEGYKKGRKLAAKHSQLPLSKFPEEPIATLEQVLDEDWLPQ</sequence>
<proteinExistence type="predicted"/>
<gene>
    <name evidence="1" type="ordered locus">slr1814</name>
</gene>
<dbReference type="AlphaFoldDB" id="P73699"/>
<dbReference type="PANTHER" id="PTHR34235">
    <property type="entry name" value="SLR1203 PROTEIN-RELATED"/>
    <property type="match status" value="1"/>
</dbReference>
<reference evidence="1 2" key="2">
    <citation type="journal article" date="1996" name="DNA Res.">
        <title>Sequence analysis of the genome of the unicellular cyanobacterium Synechocystis sp. strain PCC6803. II. Sequence determination of the entire genome and assignment of potential protein-coding regions.</title>
        <authorList>
            <person name="Kaneko T."/>
            <person name="Sato S."/>
            <person name="Kotani H."/>
            <person name="Tanaka A."/>
            <person name="Asamizu E."/>
            <person name="Nakamura Y."/>
            <person name="Miyajima N."/>
            <person name="Hirosawa M."/>
            <person name="Sugiura M."/>
            <person name="Sasamoto S."/>
            <person name="Kimura T."/>
            <person name="Hosouchi T."/>
            <person name="Matsuno A."/>
            <person name="Muraki A."/>
            <person name="Nakazaki N."/>
            <person name="Naruo K."/>
            <person name="Okumura S."/>
            <person name="Shimpo S."/>
            <person name="Takeuchi C."/>
            <person name="Wada T."/>
            <person name="Watanabe A."/>
            <person name="Yamada M."/>
            <person name="Yasuda M."/>
            <person name="Tabata S."/>
        </authorList>
    </citation>
    <scope>NUCLEOTIDE SEQUENCE [LARGE SCALE GENOMIC DNA]</scope>
    <source>
        <strain evidence="2">ATCC 27184 / PCC 6803 / Kazusa</strain>
    </source>
</reference>
<dbReference type="PANTHER" id="PTHR34235:SF3">
    <property type="entry name" value="SLR1203 PROTEIN"/>
    <property type="match status" value="1"/>
</dbReference>
<dbReference type="EnsemblBacteria" id="BAA17746">
    <property type="protein sequence ID" value="BAA17746"/>
    <property type="gene ID" value="BAA17746"/>
</dbReference>
<accession>P73699</accession>
<reference evidence="1 2" key="1">
    <citation type="journal article" date="1995" name="DNA Res.">
        <title>Sequence analysis of the genome of the unicellular cyanobacterium Synechocystis sp. strain PCC6803. I. Sequence features in the 1 Mb region from map positions 64% to 92% of the genome.</title>
        <authorList>
            <person name="Kaneko T."/>
            <person name="Tanaka A."/>
            <person name="Sato S."/>
            <person name="Kotani H."/>
            <person name="Sazuka T."/>
            <person name="Miyajima N."/>
            <person name="Sugiura M."/>
            <person name="Tabata S."/>
        </authorList>
    </citation>
    <scope>NUCLEOTIDE SEQUENCE [LARGE SCALE GENOMIC DNA]</scope>
    <source>
        <strain evidence="2">ATCC 27184 / PCC 6803 / Kazusa</strain>
    </source>
</reference>
<dbReference type="eggNOG" id="COG2442">
    <property type="taxonomic scope" value="Bacteria"/>
</dbReference>
<dbReference type="PaxDb" id="1148-1652827"/>
<keyword evidence="2" id="KW-1185">Reference proteome</keyword>
<dbReference type="InParanoid" id="P73699"/>
<dbReference type="Proteomes" id="UP000001425">
    <property type="component" value="Chromosome"/>
</dbReference>
<dbReference type="Gene3D" id="1.20.1220.20">
    <property type="entry name" value="Uncharcterised protein PF01724"/>
    <property type="match status" value="1"/>
</dbReference>
<evidence type="ECO:0000313" key="2">
    <source>
        <dbReference type="Proteomes" id="UP000001425"/>
    </source>
</evidence>
<dbReference type="PhylomeDB" id="P73699"/>
<protein>
    <submittedName>
        <fullName evidence="1">Slr1814 protein</fullName>
    </submittedName>
</protein>
<dbReference type="STRING" id="1148.gene:10498613"/>